<dbReference type="RefSeq" id="XP_022475258.1">
    <property type="nucleotide sequence ID" value="XM_022618260.1"/>
</dbReference>
<dbReference type="InterPro" id="IPR034660">
    <property type="entry name" value="DinB/YfiT-like"/>
</dbReference>
<dbReference type="Pfam" id="PF09351">
    <property type="entry name" value="DUF1993"/>
    <property type="match status" value="1"/>
</dbReference>
<dbReference type="Proteomes" id="UP000176998">
    <property type="component" value="Unassembled WGS sequence"/>
</dbReference>
<organism evidence="1 2">
    <name type="scientific">Colletotrichum orchidophilum</name>
    <dbReference type="NCBI Taxonomy" id="1209926"/>
    <lineage>
        <taxon>Eukaryota</taxon>
        <taxon>Fungi</taxon>
        <taxon>Dikarya</taxon>
        <taxon>Ascomycota</taxon>
        <taxon>Pezizomycotina</taxon>
        <taxon>Sordariomycetes</taxon>
        <taxon>Hypocreomycetidae</taxon>
        <taxon>Glomerellales</taxon>
        <taxon>Glomerellaceae</taxon>
        <taxon>Colletotrichum</taxon>
    </lineage>
</organism>
<evidence type="ECO:0000313" key="2">
    <source>
        <dbReference type="Proteomes" id="UP000176998"/>
    </source>
</evidence>
<evidence type="ECO:0000313" key="1">
    <source>
        <dbReference type="EMBL" id="OHE98107.1"/>
    </source>
</evidence>
<dbReference type="Gene3D" id="1.20.120.450">
    <property type="entry name" value="dinb family like domain"/>
    <property type="match status" value="1"/>
</dbReference>
<dbReference type="InterPro" id="IPR018531">
    <property type="entry name" value="DUF1993"/>
</dbReference>
<dbReference type="AlphaFoldDB" id="A0A1G4B9L3"/>
<dbReference type="EMBL" id="MJBS01000050">
    <property type="protein sequence ID" value="OHE98107.1"/>
    <property type="molecule type" value="Genomic_DNA"/>
</dbReference>
<accession>A0A1G4B9L3</accession>
<reference evidence="1 2" key="1">
    <citation type="submission" date="2016-09" db="EMBL/GenBank/DDBJ databases">
        <authorList>
            <person name="Capua I."/>
            <person name="De Benedictis P."/>
            <person name="Joannis T."/>
            <person name="Lombin L.H."/>
            <person name="Cattoli G."/>
        </authorList>
    </citation>
    <scope>NUCLEOTIDE SEQUENCE [LARGE SCALE GENOMIC DNA]</scope>
    <source>
        <strain evidence="1 2">IMI 309357</strain>
    </source>
</reference>
<gene>
    <name evidence="1" type="ORF">CORC01_06621</name>
</gene>
<name>A0A1G4B9L3_9PEZI</name>
<dbReference type="OrthoDB" id="3724345at2759"/>
<sequence>MARISLYSALVPQFRNGLVALSRILAKAAEHYDNERHGDITKATLIEGMLPLPGHVLLVSNRFWSTRKIALLNGDPRFHIQFLGEVVTRDNTTHDSLS</sequence>
<dbReference type="GeneID" id="34559770"/>
<protein>
    <submittedName>
        <fullName evidence="1">Uncharacterized protein</fullName>
    </submittedName>
</protein>
<dbReference type="SUPFAM" id="SSF109854">
    <property type="entry name" value="DinB/YfiT-like putative metalloenzymes"/>
    <property type="match status" value="1"/>
</dbReference>
<proteinExistence type="predicted"/>
<comment type="caution">
    <text evidence="1">The sequence shown here is derived from an EMBL/GenBank/DDBJ whole genome shotgun (WGS) entry which is preliminary data.</text>
</comment>
<keyword evidence="2" id="KW-1185">Reference proteome</keyword>